<keyword evidence="12" id="KW-1185">Reference proteome</keyword>
<dbReference type="PANTHER" id="PTHR23535">
    <property type="entry name" value="SUGAR EFFLUX TRANSPORTER A-RELATED"/>
    <property type="match status" value="1"/>
</dbReference>
<evidence type="ECO:0000313" key="12">
    <source>
        <dbReference type="Proteomes" id="UP000077881"/>
    </source>
</evidence>
<protein>
    <submittedName>
        <fullName evidence="11">MFS transporter</fullName>
    </submittedName>
</protein>
<evidence type="ECO:0000256" key="3">
    <source>
        <dbReference type="ARBA" id="ARBA00022448"/>
    </source>
</evidence>
<evidence type="ECO:0000256" key="5">
    <source>
        <dbReference type="ARBA" id="ARBA00022597"/>
    </source>
</evidence>
<dbReference type="InterPro" id="IPR020846">
    <property type="entry name" value="MFS_dom"/>
</dbReference>
<keyword evidence="3" id="KW-0813">Transport</keyword>
<gene>
    <name evidence="11" type="ORF">ABB05_14820</name>
</gene>
<dbReference type="PROSITE" id="PS50850">
    <property type="entry name" value="MFS"/>
    <property type="match status" value="1"/>
</dbReference>
<evidence type="ECO:0000256" key="7">
    <source>
        <dbReference type="ARBA" id="ARBA00022989"/>
    </source>
</evidence>
<dbReference type="PATRIC" id="fig|217031.6.peg.3187"/>
<feature type="transmembrane region" description="Helical" evidence="9">
    <location>
        <begin position="176"/>
        <end position="193"/>
    </location>
</feature>
<dbReference type="OrthoDB" id="2795463at2"/>
<dbReference type="InterPro" id="IPR011701">
    <property type="entry name" value="MFS"/>
</dbReference>
<feature type="transmembrane region" description="Helical" evidence="9">
    <location>
        <begin position="107"/>
        <end position="129"/>
    </location>
</feature>
<keyword evidence="7 9" id="KW-1133">Transmembrane helix</keyword>
<dbReference type="Gene3D" id="1.20.1250.20">
    <property type="entry name" value="MFS general substrate transporter like domains"/>
    <property type="match status" value="2"/>
</dbReference>
<evidence type="ECO:0000256" key="4">
    <source>
        <dbReference type="ARBA" id="ARBA00022475"/>
    </source>
</evidence>
<organism evidence="11 12">
    <name type="scientific">Lederbergia galactosidilytica</name>
    <dbReference type="NCBI Taxonomy" id="217031"/>
    <lineage>
        <taxon>Bacteria</taxon>
        <taxon>Bacillati</taxon>
        <taxon>Bacillota</taxon>
        <taxon>Bacilli</taxon>
        <taxon>Bacillales</taxon>
        <taxon>Bacillaceae</taxon>
        <taxon>Lederbergia</taxon>
    </lineage>
</organism>
<dbReference type="GO" id="GO:0005886">
    <property type="term" value="C:plasma membrane"/>
    <property type="evidence" value="ECO:0007669"/>
    <property type="project" value="UniProtKB-SubCell"/>
</dbReference>
<feature type="domain" description="Major facilitator superfamily (MFS) profile" evidence="10">
    <location>
        <begin position="15"/>
        <end position="391"/>
    </location>
</feature>
<evidence type="ECO:0000256" key="1">
    <source>
        <dbReference type="ARBA" id="ARBA00004651"/>
    </source>
</evidence>
<comment type="caution">
    <text evidence="11">The sequence shown here is derived from an EMBL/GenBank/DDBJ whole genome shotgun (WGS) entry which is preliminary data.</text>
</comment>
<feature type="transmembrane region" description="Helical" evidence="9">
    <location>
        <begin position="332"/>
        <end position="353"/>
    </location>
</feature>
<feature type="transmembrane region" description="Helical" evidence="9">
    <location>
        <begin position="278"/>
        <end position="293"/>
    </location>
</feature>
<keyword evidence="4" id="KW-1003">Cell membrane</keyword>
<proteinExistence type="inferred from homology"/>
<sequence>MKIFKDFRSFFQIQGAWYLILGIFLYGIGTGILSPMNAVYMSEGIGLSKGEIATVFSVSVLLNMLITILVGIISDKMKRKKPLPLIALLLCMSGLMIYMQADTFIQALLGMIITVAPSGLIMGQIFAMARNHFMKMAPNIFEIAQIWLRAMMSVGFFTGLLIGANLYMFADFQGVLIGNLSGYLFLFLLLLFYKEYKNAPGEEATSTKGERFSLIMLFALLLFGCADSLRGLYLPLVVVDLFEKPYLMSYLWSVQAVFELLFMTFAGYWAMKYGSKRVFVLGGICAALTYMIYSSSPPLFVFFLVQPLYSFFVSVLYGVAMGYVQRMFHTKIGFGSSLYVFLFQMASLIGYVLPVWVQGYSPKIFVIPLVLVGSGILLMVSYLLFISSKKELSTSV</sequence>
<feature type="transmembrane region" description="Helical" evidence="9">
    <location>
        <begin position="365"/>
        <end position="385"/>
    </location>
</feature>
<feature type="transmembrane region" description="Helical" evidence="9">
    <location>
        <begin position="16"/>
        <end position="40"/>
    </location>
</feature>
<dbReference type="RefSeq" id="WP_064468430.1">
    <property type="nucleotide sequence ID" value="NZ_LDJR01000056.1"/>
</dbReference>
<reference evidence="11 12" key="1">
    <citation type="submission" date="2015-05" db="EMBL/GenBank/DDBJ databases">
        <title>Comparison of genome.</title>
        <authorList>
            <person name="Zheng Z."/>
            <person name="Sun M."/>
        </authorList>
    </citation>
    <scope>NUCLEOTIDE SEQUENCE [LARGE SCALE GENOMIC DNA]</scope>
    <source>
        <strain evidence="11 12">G25-74</strain>
    </source>
</reference>
<evidence type="ECO:0000256" key="2">
    <source>
        <dbReference type="ARBA" id="ARBA00006523"/>
    </source>
</evidence>
<dbReference type="GO" id="GO:0022857">
    <property type="term" value="F:transmembrane transporter activity"/>
    <property type="evidence" value="ECO:0007669"/>
    <property type="project" value="InterPro"/>
</dbReference>
<evidence type="ECO:0000256" key="6">
    <source>
        <dbReference type="ARBA" id="ARBA00022692"/>
    </source>
</evidence>
<feature type="transmembrane region" description="Helical" evidence="9">
    <location>
        <begin position="250"/>
        <end position="271"/>
    </location>
</feature>
<name>A0A177ZK65_9BACI</name>
<evidence type="ECO:0000256" key="9">
    <source>
        <dbReference type="SAM" id="Phobius"/>
    </source>
</evidence>
<dbReference type="EMBL" id="LDJR01000056">
    <property type="protein sequence ID" value="OAK68366.1"/>
    <property type="molecule type" value="Genomic_DNA"/>
</dbReference>
<dbReference type="Pfam" id="PF07690">
    <property type="entry name" value="MFS_1"/>
    <property type="match status" value="1"/>
</dbReference>
<dbReference type="AlphaFoldDB" id="A0A177ZK65"/>
<dbReference type="SUPFAM" id="SSF103473">
    <property type="entry name" value="MFS general substrate transporter"/>
    <property type="match status" value="1"/>
</dbReference>
<feature type="transmembrane region" description="Helical" evidence="9">
    <location>
        <begin position="150"/>
        <end position="170"/>
    </location>
</feature>
<keyword evidence="5" id="KW-0762">Sugar transport</keyword>
<comment type="similarity">
    <text evidence="2">Belongs to the major facilitator superfamily. Set transporter family.</text>
</comment>
<keyword evidence="6 9" id="KW-0812">Transmembrane</keyword>
<comment type="subcellular location">
    <subcellularLocation>
        <location evidence="1">Cell membrane</location>
        <topology evidence="1">Multi-pass membrane protein</topology>
    </subcellularLocation>
</comment>
<dbReference type="PANTHER" id="PTHR23535:SF2">
    <property type="entry name" value="SUGAR EFFLUX TRANSPORTER A-RELATED"/>
    <property type="match status" value="1"/>
</dbReference>
<feature type="transmembrane region" description="Helical" evidence="9">
    <location>
        <begin position="299"/>
        <end position="320"/>
    </location>
</feature>
<evidence type="ECO:0000259" key="10">
    <source>
        <dbReference type="PROSITE" id="PS50850"/>
    </source>
</evidence>
<dbReference type="Proteomes" id="UP000077881">
    <property type="component" value="Unassembled WGS sequence"/>
</dbReference>
<evidence type="ECO:0000313" key="11">
    <source>
        <dbReference type="EMBL" id="OAK68366.1"/>
    </source>
</evidence>
<feature type="transmembrane region" description="Helical" evidence="9">
    <location>
        <begin position="52"/>
        <end position="73"/>
    </location>
</feature>
<dbReference type="InterPro" id="IPR036259">
    <property type="entry name" value="MFS_trans_sf"/>
</dbReference>
<feature type="transmembrane region" description="Helical" evidence="9">
    <location>
        <begin position="214"/>
        <end position="238"/>
    </location>
</feature>
<feature type="transmembrane region" description="Helical" evidence="9">
    <location>
        <begin position="85"/>
        <end position="101"/>
    </location>
</feature>
<keyword evidence="8 9" id="KW-0472">Membrane</keyword>
<evidence type="ECO:0000256" key="8">
    <source>
        <dbReference type="ARBA" id="ARBA00023136"/>
    </source>
</evidence>
<dbReference type="STRING" id="217031.ABB05_14820"/>
<accession>A0A177ZK65</accession>